<comment type="caution">
    <text evidence="4">The sequence shown here is derived from an EMBL/GenBank/DDBJ whole genome shotgun (WGS) entry which is preliminary data.</text>
</comment>
<dbReference type="PANTHER" id="PTHR15107">
    <property type="entry name" value="RETINOBLASTOMA BINDING PROTEIN 8"/>
    <property type="match status" value="1"/>
</dbReference>
<feature type="compositionally biased region" description="Basic and acidic residues" evidence="2">
    <location>
        <begin position="622"/>
        <end position="633"/>
    </location>
</feature>
<feature type="compositionally biased region" description="Basic and acidic residues" evidence="2">
    <location>
        <begin position="457"/>
        <end position="473"/>
    </location>
</feature>
<evidence type="ECO:0000259" key="3">
    <source>
        <dbReference type="Pfam" id="PF10482"/>
    </source>
</evidence>
<keyword evidence="5" id="KW-1185">Reference proteome</keyword>
<evidence type="ECO:0000256" key="1">
    <source>
        <dbReference type="SAM" id="Coils"/>
    </source>
</evidence>
<feature type="compositionally biased region" description="Acidic residues" evidence="2">
    <location>
        <begin position="600"/>
        <end position="621"/>
    </location>
</feature>
<feature type="compositionally biased region" description="Low complexity" evidence="2">
    <location>
        <begin position="191"/>
        <end position="202"/>
    </location>
</feature>
<evidence type="ECO:0000313" key="5">
    <source>
        <dbReference type="Proteomes" id="UP000558509"/>
    </source>
</evidence>
<feature type="non-terminal residue" evidence="4">
    <location>
        <position position="687"/>
    </location>
</feature>
<evidence type="ECO:0000313" key="4">
    <source>
        <dbReference type="EMBL" id="NXA80296.1"/>
    </source>
</evidence>
<gene>
    <name evidence="4" type="primary">Rbbp8nl</name>
    <name evidence="4" type="ORF">THRLUD_R13163</name>
</gene>
<feature type="compositionally biased region" description="Low complexity" evidence="2">
    <location>
        <begin position="140"/>
        <end position="157"/>
    </location>
</feature>
<protein>
    <submittedName>
        <fullName evidence="4">RB8NL protein</fullName>
    </submittedName>
</protein>
<dbReference type="Pfam" id="PF10482">
    <property type="entry name" value="CtIP_N"/>
    <property type="match status" value="1"/>
</dbReference>
<sequence length="687" mass="77436">MATESFAEFLNKLKEIHEKEVQGLHSKVTELTTEKCRDAQRIEELFAKNHQLREQQKVLKENVKVLENRLRAGLCDRCMVTQELAKKKQNEYETSHFQSLQHIFILSNETNRLREENKTLKEELKRLRNLEDRTKTPGVSSRESCSTPSSPLTLLSPVSRNVSTEKSEHREAEEAHQDVPDLELNEEKLQRSSPSSRTSPGSILQEVSLADMASQRISNQLHGTIALVRPGSRPCLLEKSPSGAAVSPPGRKTPLPPEREHSPSLEAYLTASKLDSPKAVPSYENLKLSGRREQLCLLHKHLSLHQLGLAGPCGMAERDGGSLPCHSLRGKVTDGRTRPRDTWEEHGSLLKLPATMVYVRDQQLEEKLRLLKHRERLQQLLLQQCQPGQRADGDTKRPRSPWLGIAAGCKEERFFLEDAADGKEEKELWLARDRSELRARVKEARDEDADAPLDLSEPGRGRDTEWHSHRELRGCGSPRESPGDSPAVPAARGLGGGHRAQRDDRRCPYHWSSATRPLPGAAKEEEDEEEEDAAVLTLSRAHLKNNSTPSDPEALPEAGMRQDVSAQKGEAGKKPQANVTFEKARVKDDNDAESEKQESDEPDTTDSEEKYEDEILQETEADEKYFCTKDKVHVQQRKRKRGQDPWIKGSKKSMRGKKKIKVEQCPVGITKELENCSASHNDPSKES</sequence>
<evidence type="ECO:0000256" key="2">
    <source>
        <dbReference type="SAM" id="MobiDB-lite"/>
    </source>
</evidence>
<accession>A0A7K7YQL2</accession>
<dbReference type="AlphaFoldDB" id="A0A7K7YQL2"/>
<feature type="domain" description="DNA endonuclease Ctp1 N-terminal" evidence="3">
    <location>
        <begin position="6"/>
        <end position="125"/>
    </location>
</feature>
<feature type="compositionally biased region" description="Basic and acidic residues" evidence="2">
    <location>
        <begin position="163"/>
        <end position="190"/>
    </location>
</feature>
<dbReference type="InterPro" id="IPR033316">
    <property type="entry name" value="RBBP8-like"/>
</dbReference>
<feature type="non-terminal residue" evidence="4">
    <location>
        <position position="1"/>
    </location>
</feature>
<organism evidence="4 5">
    <name type="scientific">Thryothorus ludovicianus</name>
    <name type="common">Carolina wren</name>
    <name type="synonym">Sylvia ludoviciana</name>
    <dbReference type="NCBI Taxonomy" id="74200"/>
    <lineage>
        <taxon>Eukaryota</taxon>
        <taxon>Metazoa</taxon>
        <taxon>Chordata</taxon>
        <taxon>Craniata</taxon>
        <taxon>Vertebrata</taxon>
        <taxon>Euteleostomi</taxon>
        <taxon>Archelosauria</taxon>
        <taxon>Archosauria</taxon>
        <taxon>Dinosauria</taxon>
        <taxon>Saurischia</taxon>
        <taxon>Theropoda</taxon>
        <taxon>Coelurosauria</taxon>
        <taxon>Aves</taxon>
        <taxon>Neognathae</taxon>
        <taxon>Neoaves</taxon>
        <taxon>Telluraves</taxon>
        <taxon>Australaves</taxon>
        <taxon>Passeriformes</taxon>
        <taxon>Certhiidae</taxon>
        <taxon>Troglodytinae</taxon>
        <taxon>Thryothorus</taxon>
    </lineage>
</organism>
<keyword evidence="1" id="KW-0175">Coiled coil</keyword>
<feature type="compositionally biased region" description="Acidic residues" evidence="2">
    <location>
        <begin position="524"/>
        <end position="533"/>
    </location>
</feature>
<proteinExistence type="predicted"/>
<dbReference type="EMBL" id="VZTB01012399">
    <property type="protein sequence ID" value="NXA80296.1"/>
    <property type="molecule type" value="Genomic_DNA"/>
</dbReference>
<reference evidence="4 5" key="1">
    <citation type="submission" date="2019-09" db="EMBL/GenBank/DDBJ databases">
        <title>Bird 10,000 Genomes (B10K) Project - Family phase.</title>
        <authorList>
            <person name="Zhang G."/>
        </authorList>
    </citation>
    <scope>NUCLEOTIDE SEQUENCE [LARGE SCALE GENOMIC DNA]</scope>
    <source>
        <strain evidence="4">B10K-DU-001-68</strain>
        <tissue evidence="4">Muscle</tissue>
    </source>
</reference>
<feature type="region of interest" description="Disordered" evidence="2">
    <location>
        <begin position="233"/>
        <end position="261"/>
    </location>
</feature>
<name>A0A7K7YQL2_THRLU</name>
<dbReference type="InterPro" id="IPR019518">
    <property type="entry name" value="CtIP_N"/>
</dbReference>
<feature type="region of interest" description="Disordered" evidence="2">
    <location>
        <begin position="442"/>
        <end position="660"/>
    </location>
</feature>
<feature type="compositionally biased region" description="Basic residues" evidence="2">
    <location>
        <begin position="649"/>
        <end position="660"/>
    </location>
</feature>
<feature type="compositionally biased region" description="Basic and acidic residues" evidence="2">
    <location>
        <begin position="582"/>
        <end position="599"/>
    </location>
</feature>
<dbReference type="Proteomes" id="UP000558509">
    <property type="component" value="Unassembled WGS sequence"/>
</dbReference>
<feature type="coiled-coil region" evidence="1">
    <location>
        <begin position="42"/>
        <end position="69"/>
    </location>
</feature>
<feature type="region of interest" description="Disordered" evidence="2">
    <location>
        <begin position="127"/>
        <end position="202"/>
    </location>
</feature>
<dbReference type="PANTHER" id="PTHR15107:SF3">
    <property type="entry name" value="RBBP8 N-TERMINAL-LIKE PROTEIN"/>
    <property type="match status" value="1"/>
</dbReference>